<proteinExistence type="predicted"/>
<comment type="caution">
    <text evidence="2">The sequence shown here is derived from an EMBL/GenBank/DDBJ whole genome shotgun (WGS) entry which is preliminary data.</text>
</comment>
<dbReference type="AlphaFoldDB" id="A0A8T0MGU1"/>
<feature type="compositionally biased region" description="Low complexity" evidence="1">
    <location>
        <begin position="78"/>
        <end position="117"/>
    </location>
</feature>
<dbReference type="Proteomes" id="UP000823388">
    <property type="component" value="Chromosome 9N"/>
</dbReference>
<evidence type="ECO:0000313" key="3">
    <source>
        <dbReference type="Proteomes" id="UP000823388"/>
    </source>
</evidence>
<accession>A0A8T0MGU1</accession>
<evidence type="ECO:0000313" key="2">
    <source>
        <dbReference type="EMBL" id="KAG2534196.1"/>
    </source>
</evidence>
<dbReference type="EMBL" id="CM029054">
    <property type="protein sequence ID" value="KAG2534196.1"/>
    <property type="molecule type" value="Genomic_DNA"/>
</dbReference>
<feature type="region of interest" description="Disordered" evidence="1">
    <location>
        <begin position="55"/>
        <end position="143"/>
    </location>
</feature>
<organism evidence="2 3">
    <name type="scientific">Panicum virgatum</name>
    <name type="common">Blackwell switchgrass</name>
    <dbReference type="NCBI Taxonomy" id="38727"/>
    <lineage>
        <taxon>Eukaryota</taxon>
        <taxon>Viridiplantae</taxon>
        <taxon>Streptophyta</taxon>
        <taxon>Embryophyta</taxon>
        <taxon>Tracheophyta</taxon>
        <taxon>Spermatophyta</taxon>
        <taxon>Magnoliopsida</taxon>
        <taxon>Liliopsida</taxon>
        <taxon>Poales</taxon>
        <taxon>Poaceae</taxon>
        <taxon>PACMAD clade</taxon>
        <taxon>Panicoideae</taxon>
        <taxon>Panicodae</taxon>
        <taxon>Paniceae</taxon>
        <taxon>Panicinae</taxon>
        <taxon>Panicum</taxon>
        <taxon>Panicum sect. Hiantes</taxon>
    </lineage>
</organism>
<keyword evidence="3" id="KW-1185">Reference proteome</keyword>
<feature type="compositionally biased region" description="Low complexity" evidence="1">
    <location>
        <begin position="55"/>
        <end position="71"/>
    </location>
</feature>
<name>A0A8T0MGU1_PANVG</name>
<protein>
    <submittedName>
        <fullName evidence="2">Uncharacterized protein</fullName>
    </submittedName>
</protein>
<evidence type="ECO:0000256" key="1">
    <source>
        <dbReference type="SAM" id="MobiDB-lite"/>
    </source>
</evidence>
<gene>
    <name evidence="2" type="ORF">PVAP13_9NG033373</name>
</gene>
<sequence>MFARPYLLHKNQKARCAAAAAAAASLRYLSSLAHQWPPDHPHRCVRKFRRSWRPHASAAARARTGTRGPAAGSSRPWAAGASRRLRAPAARPPSSAAAPPGTGAPRGCGSPSASASATPPPPPVSSPWYSASIVPLPRSPGTI</sequence>
<reference evidence="2" key="1">
    <citation type="submission" date="2020-05" db="EMBL/GenBank/DDBJ databases">
        <title>WGS assembly of Panicum virgatum.</title>
        <authorList>
            <person name="Lovell J.T."/>
            <person name="Jenkins J."/>
            <person name="Shu S."/>
            <person name="Juenger T.E."/>
            <person name="Schmutz J."/>
        </authorList>
    </citation>
    <scope>NUCLEOTIDE SEQUENCE</scope>
    <source>
        <strain evidence="2">AP13</strain>
    </source>
</reference>